<protein>
    <recommendedName>
        <fullName evidence="9">Nuclear receptor domain-containing protein</fullName>
    </recommendedName>
</protein>
<evidence type="ECO:0000256" key="2">
    <source>
        <dbReference type="ARBA" id="ARBA00022771"/>
    </source>
</evidence>
<dbReference type="AlphaFoldDB" id="A0A8K1D680"/>
<keyword evidence="6" id="KW-0804">Transcription</keyword>
<evidence type="ECO:0000259" key="9">
    <source>
        <dbReference type="PROSITE" id="PS51030"/>
    </source>
</evidence>
<dbReference type="Gene3D" id="3.30.50.10">
    <property type="entry name" value="Erythroid Transcription Factor GATA-1, subunit A"/>
    <property type="match status" value="1"/>
</dbReference>
<gene>
    <name evidence="10" type="ORF">HGM15179_020834</name>
</gene>
<evidence type="ECO:0000256" key="8">
    <source>
        <dbReference type="ARBA" id="ARBA00023242"/>
    </source>
</evidence>
<dbReference type="PROSITE" id="PS00031">
    <property type="entry name" value="NUCLEAR_REC_DBD_1"/>
    <property type="match status" value="1"/>
</dbReference>
<dbReference type="GO" id="GO:0003700">
    <property type="term" value="F:DNA-binding transcription factor activity"/>
    <property type="evidence" value="ECO:0007669"/>
    <property type="project" value="InterPro"/>
</dbReference>
<evidence type="ECO:0000256" key="1">
    <source>
        <dbReference type="ARBA" id="ARBA00022723"/>
    </source>
</evidence>
<evidence type="ECO:0000313" key="10">
    <source>
        <dbReference type="EMBL" id="TRZ06273.1"/>
    </source>
</evidence>
<proteinExistence type="predicted"/>
<comment type="caution">
    <text evidence="10">The sequence shown here is derived from an EMBL/GenBank/DDBJ whole genome shotgun (WGS) entry which is preliminary data.</text>
</comment>
<keyword evidence="1" id="KW-0479">Metal-binding</keyword>
<dbReference type="GO" id="GO:0043565">
    <property type="term" value="F:sequence-specific DNA binding"/>
    <property type="evidence" value="ECO:0007669"/>
    <property type="project" value="InterPro"/>
</dbReference>
<feature type="domain" description="Nuclear receptor" evidence="9">
    <location>
        <begin position="29"/>
        <end position="90"/>
    </location>
</feature>
<dbReference type="EMBL" id="SWJQ01002684">
    <property type="protein sequence ID" value="TRZ06273.1"/>
    <property type="molecule type" value="Genomic_DNA"/>
</dbReference>
<dbReference type="PANTHER" id="PTHR48092">
    <property type="entry name" value="KNIRPS-RELATED PROTEIN-RELATED"/>
    <property type="match status" value="1"/>
</dbReference>
<keyword evidence="4" id="KW-0805">Transcription regulation</keyword>
<dbReference type="PROSITE" id="PS51030">
    <property type="entry name" value="NUCLEAR_REC_DBD_2"/>
    <property type="match status" value="1"/>
</dbReference>
<accession>A0A8K1D680</accession>
<organism evidence="10 11">
    <name type="scientific">Zosterops borbonicus</name>
    <dbReference type="NCBI Taxonomy" id="364589"/>
    <lineage>
        <taxon>Eukaryota</taxon>
        <taxon>Metazoa</taxon>
        <taxon>Chordata</taxon>
        <taxon>Craniata</taxon>
        <taxon>Vertebrata</taxon>
        <taxon>Euteleostomi</taxon>
        <taxon>Archelosauria</taxon>
        <taxon>Archosauria</taxon>
        <taxon>Dinosauria</taxon>
        <taxon>Saurischia</taxon>
        <taxon>Theropoda</taxon>
        <taxon>Coelurosauria</taxon>
        <taxon>Aves</taxon>
        <taxon>Neognathae</taxon>
        <taxon>Neoaves</taxon>
        <taxon>Telluraves</taxon>
        <taxon>Australaves</taxon>
        <taxon>Passeriformes</taxon>
        <taxon>Sylvioidea</taxon>
        <taxon>Zosteropidae</taxon>
        <taxon>Zosterops</taxon>
    </lineage>
</organism>
<dbReference type="Pfam" id="PF00105">
    <property type="entry name" value="zf-C4"/>
    <property type="match status" value="1"/>
</dbReference>
<sequence length="90" mass="10136">MKSETLVRQRMLETGRDYVLPIDYYFPSQKTCLICGDEASGCHYGALTCGSCKVFFKRAAEGDNVKEACLRYEQVNDLLSLVAKLSEEVE</sequence>
<keyword evidence="3" id="KW-0862">Zinc</keyword>
<dbReference type="GO" id="GO:0008270">
    <property type="term" value="F:zinc ion binding"/>
    <property type="evidence" value="ECO:0007669"/>
    <property type="project" value="UniProtKB-KW"/>
</dbReference>
<keyword evidence="2" id="KW-0863">Zinc-finger</keyword>
<keyword evidence="7" id="KW-0675">Receptor</keyword>
<evidence type="ECO:0000256" key="7">
    <source>
        <dbReference type="ARBA" id="ARBA00023170"/>
    </source>
</evidence>
<dbReference type="OrthoDB" id="7634782at2759"/>
<keyword evidence="5" id="KW-0238">DNA-binding</keyword>
<name>A0A8K1D680_9PASS</name>
<dbReference type="PRINTS" id="PR00047">
    <property type="entry name" value="STROIDFINGER"/>
</dbReference>
<dbReference type="SUPFAM" id="SSF57716">
    <property type="entry name" value="Glucocorticoid receptor-like (DNA-binding domain)"/>
    <property type="match status" value="1"/>
</dbReference>
<dbReference type="InterPro" id="IPR050200">
    <property type="entry name" value="Nuclear_hormone_rcpt_NR3"/>
</dbReference>
<evidence type="ECO:0000256" key="6">
    <source>
        <dbReference type="ARBA" id="ARBA00023163"/>
    </source>
</evidence>
<dbReference type="SMART" id="SM00399">
    <property type="entry name" value="ZnF_C4"/>
    <property type="match status" value="1"/>
</dbReference>
<dbReference type="InterPro" id="IPR013088">
    <property type="entry name" value="Znf_NHR/GATA"/>
</dbReference>
<evidence type="ECO:0000313" key="11">
    <source>
        <dbReference type="Proteomes" id="UP000796761"/>
    </source>
</evidence>
<evidence type="ECO:0000256" key="3">
    <source>
        <dbReference type="ARBA" id="ARBA00022833"/>
    </source>
</evidence>
<evidence type="ECO:0000256" key="4">
    <source>
        <dbReference type="ARBA" id="ARBA00023015"/>
    </source>
</evidence>
<dbReference type="InterPro" id="IPR001628">
    <property type="entry name" value="Znf_hrmn_rcpt"/>
</dbReference>
<keyword evidence="11" id="KW-1185">Reference proteome</keyword>
<keyword evidence="8" id="KW-0539">Nucleus</keyword>
<reference evidence="10" key="1">
    <citation type="submission" date="2019-04" db="EMBL/GenBank/DDBJ databases">
        <title>Genome assembly of Zosterops borbonicus 15179.</title>
        <authorList>
            <person name="Leroy T."/>
            <person name="Anselmetti Y."/>
            <person name="Tilak M.-K."/>
            <person name="Nabholz B."/>
        </authorList>
    </citation>
    <scope>NUCLEOTIDE SEQUENCE</scope>
    <source>
        <strain evidence="10">HGM_15179</strain>
        <tissue evidence="10">Muscle</tissue>
    </source>
</reference>
<evidence type="ECO:0000256" key="5">
    <source>
        <dbReference type="ARBA" id="ARBA00023125"/>
    </source>
</evidence>
<dbReference type="Proteomes" id="UP000796761">
    <property type="component" value="Unassembled WGS sequence"/>
</dbReference>